<dbReference type="AlphaFoldDB" id="A0A4Q8ARN5"/>
<dbReference type="Proteomes" id="UP000291483">
    <property type="component" value="Unassembled WGS sequence"/>
</dbReference>
<dbReference type="GO" id="GO:0003700">
    <property type="term" value="F:DNA-binding transcription factor activity"/>
    <property type="evidence" value="ECO:0007669"/>
    <property type="project" value="InterPro"/>
</dbReference>
<protein>
    <submittedName>
        <fullName evidence="2">MarR family transcriptional regulator</fullName>
    </submittedName>
</protein>
<dbReference type="SUPFAM" id="SSF46785">
    <property type="entry name" value="Winged helix' DNA-binding domain"/>
    <property type="match status" value="1"/>
</dbReference>
<evidence type="ECO:0000313" key="3">
    <source>
        <dbReference type="Proteomes" id="UP000291483"/>
    </source>
</evidence>
<reference evidence="2 3" key="1">
    <citation type="submission" date="2019-02" db="EMBL/GenBank/DDBJ databases">
        <title>Sequencing the genomes of 1000 actinobacteria strains.</title>
        <authorList>
            <person name="Klenk H.-P."/>
        </authorList>
    </citation>
    <scope>NUCLEOTIDE SEQUENCE [LARGE SCALE GENOMIC DNA]</scope>
    <source>
        <strain evidence="2 3">DSM 18319</strain>
    </source>
</reference>
<gene>
    <name evidence="2" type="ORF">EV379_3271</name>
</gene>
<dbReference type="GO" id="GO:0006950">
    <property type="term" value="P:response to stress"/>
    <property type="evidence" value="ECO:0007669"/>
    <property type="project" value="TreeGrafter"/>
</dbReference>
<dbReference type="PANTHER" id="PTHR33164:SF43">
    <property type="entry name" value="HTH-TYPE TRANSCRIPTIONAL REPRESSOR YETL"/>
    <property type="match status" value="1"/>
</dbReference>
<dbReference type="Pfam" id="PF01047">
    <property type="entry name" value="MarR"/>
    <property type="match status" value="1"/>
</dbReference>
<name>A0A4Q8ARN5_9MICO</name>
<dbReference type="PANTHER" id="PTHR33164">
    <property type="entry name" value="TRANSCRIPTIONAL REGULATOR, MARR FAMILY"/>
    <property type="match status" value="1"/>
</dbReference>
<evidence type="ECO:0000313" key="2">
    <source>
        <dbReference type="EMBL" id="RZU66901.1"/>
    </source>
</evidence>
<feature type="domain" description="HTH marR-type" evidence="1">
    <location>
        <begin position="41"/>
        <end position="187"/>
    </location>
</feature>
<organism evidence="2 3">
    <name type="scientific">Microterricola gilva</name>
    <dbReference type="NCBI Taxonomy" id="393267"/>
    <lineage>
        <taxon>Bacteria</taxon>
        <taxon>Bacillati</taxon>
        <taxon>Actinomycetota</taxon>
        <taxon>Actinomycetes</taxon>
        <taxon>Micrococcales</taxon>
        <taxon>Microbacteriaceae</taxon>
        <taxon>Microterricola</taxon>
    </lineage>
</organism>
<sequence>MTHFRQYTKAMTKAQPSSWDPSASMLDPRIIDPAGNYVHHSDRAPEELDQIVAVLRAIKAWRESEERISLESRSYMRLNETDMKALRFIIAAKNSGVLVTAGMLADHLHISTASITKMLDRLEKAKHITRSKHPSDRRAVVIGVTDETHADARATIGRRHARRFDVAAELSPDERDVVIRFLNNLAALENEVAEELVNKEARAD</sequence>
<proteinExistence type="predicted"/>
<accession>A0A4Q8ARN5</accession>
<dbReference type="SMART" id="SM00347">
    <property type="entry name" value="HTH_MARR"/>
    <property type="match status" value="1"/>
</dbReference>
<dbReference type="Gene3D" id="1.10.10.10">
    <property type="entry name" value="Winged helix-like DNA-binding domain superfamily/Winged helix DNA-binding domain"/>
    <property type="match status" value="1"/>
</dbReference>
<dbReference type="PROSITE" id="PS50995">
    <property type="entry name" value="HTH_MARR_2"/>
    <property type="match status" value="1"/>
</dbReference>
<dbReference type="EMBL" id="SHLC01000001">
    <property type="protein sequence ID" value="RZU66901.1"/>
    <property type="molecule type" value="Genomic_DNA"/>
</dbReference>
<evidence type="ECO:0000259" key="1">
    <source>
        <dbReference type="PROSITE" id="PS50995"/>
    </source>
</evidence>
<dbReference type="InterPro" id="IPR036390">
    <property type="entry name" value="WH_DNA-bd_sf"/>
</dbReference>
<comment type="caution">
    <text evidence="2">The sequence shown here is derived from an EMBL/GenBank/DDBJ whole genome shotgun (WGS) entry which is preliminary data.</text>
</comment>
<dbReference type="InterPro" id="IPR036388">
    <property type="entry name" value="WH-like_DNA-bd_sf"/>
</dbReference>
<dbReference type="PRINTS" id="PR00598">
    <property type="entry name" value="HTHMARR"/>
</dbReference>
<dbReference type="InterPro" id="IPR000835">
    <property type="entry name" value="HTH_MarR-typ"/>
</dbReference>
<keyword evidence="3" id="KW-1185">Reference proteome</keyword>
<dbReference type="InterPro" id="IPR039422">
    <property type="entry name" value="MarR/SlyA-like"/>
</dbReference>